<protein>
    <submittedName>
        <fullName evidence="2">Uncharacterized protein</fullName>
    </submittedName>
</protein>
<gene>
    <name evidence="2" type="ORF">SAMN05216269_105248</name>
</gene>
<feature type="transmembrane region" description="Helical" evidence="1">
    <location>
        <begin position="20"/>
        <end position="43"/>
    </location>
</feature>
<dbReference type="EMBL" id="FRCL01000005">
    <property type="protein sequence ID" value="SHM62333.1"/>
    <property type="molecule type" value="Genomic_DNA"/>
</dbReference>
<dbReference type="STRING" id="178356.SAMN05216269_105248"/>
<dbReference type="Proteomes" id="UP000184092">
    <property type="component" value="Unassembled WGS sequence"/>
</dbReference>
<keyword evidence="1" id="KW-0472">Membrane</keyword>
<reference evidence="3" key="1">
    <citation type="submission" date="2016-11" db="EMBL/GenBank/DDBJ databases">
        <authorList>
            <person name="Varghese N."/>
            <person name="Submissions S."/>
        </authorList>
    </citation>
    <scope>NUCLEOTIDE SEQUENCE [LARGE SCALE GENOMIC DNA]</scope>
    <source>
        <strain evidence="3">CGMCC 1.2749</strain>
    </source>
</reference>
<evidence type="ECO:0000256" key="1">
    <source>
        <dbReference type="SAM" id="Phobius"/>
    </source>
</evidence>
<keyword evidence="1" id="KW-0812">Transmembrane</keyword>
<evidence type="ECO:0000313" key="3">
    <source>
        <dbReference type="Proteomes" id="UP000184092"/>
    </source>
</evidence>
<keyword evidence="1" id="KW-1133">Transmembrane helix</keyword>
<dbReference type="AlphaFoldDB" id="A0A1M7KBE6"/>
<name>A0A1M7KBE6_9FLAO</name>
<evidence type="ECO:0000313" key="2">
    <source>
        <dbReference type="EMBL" id="SHM62333.1"/>
    </source>
</evidence>
<sequence length="47" mass="5484">MTTKRISSVNIVIKRLNFVIMFVFCINFFNFKALIMLTVAHLIKIPP</sequence>
<organism evidence="2 3">
    <name type="scientific">Flavobacterium xinjiangense</name>
    <dbReference type="NCBI Taxonomy" id="178356"/>
    <lineage>
        <taxon>Bacteria</taxon>
        <taxon>Pseudomonadati</taxon>
        <taxon>Bacteroidota</taxon>
        <taxon>Flavobacteriia</taxon>
        <taxon>Flavobacteriales</taxon>
        <taxon>Flavobacteriaceae</taxon>
        <taxon>Flavobacterium</taxon>
    </lineage>
</organism>
<keyword evidence="3" id="KW-1185">Reference proteome</keyword>
<proteinExistence type="predicted"/>
<accession>A0A1M7KBE6</accession>